<evidence type="ECO:0000313" key="5">
    <source>
        <dbReference type="Proteomes" id="UP001054889"/>
    </source>
</evidence>
<proteinExistence type="predicted"/>
<comment type="caution">
    <text evidence="4">The sequence shown here is derived from an EMBL/GenBank/DDBJ whole genome shotgun (WGS) entry which is preliminary data.</text>
</comment>
<evidence type="ECO:0000313" key="4">
    <source>
        <dbReference type="EMBL" id="GJN19193.1"/>
    </source>
</evidence>
<keyword evidence="5" id="KW-1185">Reference proteome</keyword>
<evidence type="ECO:0000259" key="3">
    <source>
        <dbReference type="Pfam" id="PF05116"/>
    </source>
</evidence>
<dbReference type="InterPro" id="IPR006380">
    <property type="entry name" value="SPP-like_dom"/>
</dbReference>
<dbReference type="GO" id="GO:0016757">
    <property type="term" value="F:glycosyltransferase activity"/>
    <property type="evidence" value="ECO:0007669"/>
    <property type="project" value="UniProtKB-KW"/>
</dbReference>
<organism evidence="4 5">
    <name type="scientific">Eleusine coracana subsp. coracana</name>
    <dbReference type="NCBI Taxonomy" id="191504"/>
    <lineage>
        <taxon>Eukaryota</taxon>
        <taxon>Viridiplantae</taxon>
        <taxon>Streptophyta</taxon>
        <taxon>Embryophyta</taxon>
        <taxon>Tracheophyta</taxon>
        <taxon>Spermatophyta</taxon>
        <taxon>Magnoliopsida</taxon>
        <taxon>Liliopsida</taxon>
        <taxon>Poales</taxon>
        <taxon>Poaceae</taxon>
        <taxon>PACMAD clade</taxon>
        <taxon>Chloridoideae</taxon>
        <taxon>Cynodonteae</taxon>
        <taxon>Eleusininae</taxon>
        <taxon>Eleusine</taxon>
    </lineage>
</organism>
<dbReference type="Pfam" id="PF05116">
    <property type="entry name" value="S6PP"/>
    <property type="match status" value="1"/>
</dbReference>
<reference evidence="4" key="1">
    <citation type="journal article" date="2018" name="DNA Res.">
        <title>Multiple hybrid de novo genome assembly of finger millet, an orphan allotetraploid crop.</title>
        <authorList>
            <person name="Hatakeyama M."/>
            <person name="Aluri S."/>
            <person name="Balachadran M.T."/>
            <person name="Sivarajan S.R."/>
            <person name="Patrignani A."/>
            <person name="Gruter S."/>
            <person name="Poveda L."/>
            <person name="Shimizu-Inatsugi R."/>
            <person name="Baeten J."/>
            <person name="Francoijs K.J."/>
            <person name="Nataraja K.N."/>
            <person name="Reddy Y.A.N."/>
            <person name="Phadnis S."/>
            <person name="Ravikumar R.L."/>
            <person name="Schlapbach R."/>
            <person name="Sreeman S.M."/>
            <person name="Shimizu K.K."/>
        </authorList>
    </citation>
    <scope>NUCLEOTIDE SEQUENCE</scope>
</reference>
<dbReference type="PANTHER" id="PTHR46039">
    <property type="entry name" value="SUCROSE-PHOSPHATE SYNTHASE 3-RELATED"/>
    <property type="match status" value="1"/>
</dbReference>
<dbReference type="AlphaFoldDB" id="A0AAV5E9X2"/>
<keyword evidence="1" id="KW-0328">Glycosyltransferase</keyword>
<reference evidence="4" key="2">
    <citation type="submission" date="2021-12" db="EMBL/GenBank/DDBJ databases">
        <title>Resequencing data analysis of finger millet.</title>
        <authorList>
            <person name="Hatakeyama M."/>
            <person name="Aluri S."/>
            <person name="Balachadran M.T."/>
            <person name="Sivarajan S.R."/>
            <person name="Poveda L."/>
            <person name="Shimizu-Inatsugi R."/>
            <person name="Schlapbach R."/>
            <person name="Sreeman S.M."/>
            <person name="Shimizu K.K."/>
        </authorList>
    </citation>
    <scope>NUCLEOTIDE SEQUENCE</scope>
</reference>
<evidence type="ECO:0000256" key="2">
    <source>
        <dbReference type="ARBA" id="ARBA00022679"/>
    </source>
</evidence>
<dbReference type="EMBL" id="BQKI01000074">
    <property type="protein sequence ID" value="GJN19193.1"/>
    <property type="molecule type" value="Genomic_DNA"/>
</dbReference>
<keyword evidence="2" id="KW-0808">Transferase</keyword>
<sequence>MRIQSLRCNALYNHSATRLSVVPINASRSQALRYLSVRWGIELPNVAVLVGESGDSDYEELLGGLHRTVILKGEFNVPVNRIHTVRRYPLQDVVALDSSNIIGIEGFSTNDVKSALQQMGILTQ</sequence>
<name>A0AAV5E9X2_ELECO</name>
<dbReference type="InterPro" id="IPR044161">
    <property type="entry name" value="SPS"/>
</dbReference>
<feature type="domain" description="Sucrose phosphatase-like" evidence="3">
    <location>
        <begin position="4"/>
        <end position="71"/>
    </location>
</feature>
<accession>A0AAV5E9X2</accession>
<protein>
    <recommendedName>
        <fullName evidence="3">Sucrose phosphatase-like domain-containing protein</fullName>
    </recommendedName>
</protein>
<dbReference type="Proteomes" id="UP001054889">
    <property type="component" value="Unassembled WGS sequence"/>
</dbReference>
<evidence type="ECO:0000256" key="1">
    <source>
        <dbReference type="ARBA" id="ARBA00022676"/>
    </source>
</evidence>
<gene>
    <name evidence="4" type="primary">gb06440</name>
    <name evidence="4" type="ORF">PR202_gb06440</name>
</gene>
<dbReference type="PANTHER" id="PTHR46039:SF3">
    <property type="entry name" value="SUCROSE-PHOSPHATE SYNTHASE 2-RELATED"/>
    <property type="match status" value="1"/>
</dbReference>